<keyword evidence="2" id="KW-0238">DNA-binding</keyword>
<reference evidence="4" key="1">
    <citation type="submission" date="2024-07" db="EMBL/GenBank/DDBJ databases">
        <authorList>
            <person name="Biller S.J."/>
        </authorList>
    </citation>
    <scope>NUCLEOTIDE SEQUENCE</scope>
    <source>
        <strain evidence="4">WC2420</strain>
    </source>
</reference>
<dbReference type="SUPFAM" id="SSF57938">
    <property type="entry name" value="DnaJ/Hsp40 cysteine-rich domain"/>
    <property type="match status" value="1"/>
</dbReference>
<proteinExistence type="inferred from homology"/>
<dbReference type="EMBL" id="CP165628">
    <property type="protein sequence ID" value="XDU70895.1"/>
    <property type="molecule type" value="Genomic_DNA"/>
</dbReference>
<evidence type="ECO:0000256" key="2">
    <source>
        <dbReference type="ARBA" id="ARBA00023125"/>
    </source>
</evidence>
<keyword evidence="3" id="KW-0804">Transcription</keyword>
<keyword evidence="1" id="KW-0805">Transcription regulation</keyword>
<name>A0AB39VKE2_9GAMM</name>
<sequence length="255" mass="27700">MSLESSVKYHFPKTQNFTSMPPATASDALSGTDMMGAMGLTQSLAPLGYSAFMGKVGISKNDATRAVSLLQEIALQTCDKVAALRKLEIDIKPIVMQILATYAYLDHCQSAASKKPCPSCQASGFIDAEVFTMKSPFSGGTRRNVREVVRVKCHQCDGKGLVSSSCNDCKGRGRAVSRKLSEEQGVPVLCNCKRCSGRGYERIPSTDAFNAVCQITDALTLDTWKKTIKPFYDELITKLEIEEGYANSVLAKVAR</sequence>
<dbReference type="Gene3D" id="1.10.274.110">
    <property type="match status" value="2"/>
</dbReference>
<dbReference type="InterPro" id="IPR003222">
    <property type="entry name" value="Antitermntn"/>
</dbReference>
<dbReference type="RefSeq" id="WP_369788337.1">
    <property type="nucleotide sequence ID" value="NZ_CP165628.1"/>
</dbReference>
<gene>
    <name evidence="4" type="ORF">AB3G37_15100</name>
</gene>
<dbReference type="GO" id="GO:0003677">
    <property type="term" value="F:DNA binding"/>
    <property type="evidence" value="ECO:0007669"/>
    <property type="project" value="UniProtKB-KW"/>
</dbReference>
<accession>A0AB39VKE2</accession>
<evidence type="ECO:0000256" key="1">
    <source>
        <dbReference type="ARBA" id="ARBA00023015"/>
    </source>
</evidence>
<dbReference type="InterPro" id="IPR038500">
    <property type="entry name" value="Antitermination_sf"/>
</dbReference>
<evidence type="ECO:0000313" key="4">
    <source>
        <dbReference type="EMBL" id="XDU70895.1"/>
    </source>
</evidence>
<dbReference type="AlphaFoldDB" id="A0AB39VKE2"/>
<protein>
    <submittedName>
        <fullName evidence="4">Antitermination protein</fullName>
    </submittedName>
</protein>
<dbReference type="Pfam" id="PF03589">
    <property type="entry name" value="Antiterm"/>
    <property type="match status" value="2"/>
</dbReference>
<dbReference type="HAMAP" id="MF_04158">
    <property type="entry name" value="Antitermination_lambda"/>
    <property type="match status" value="1"/>
</dbReference>
<organism evidence="4">
    <name type="scientific">Rouxiella sp. WC2420</name>
    <dbReference type="NCBI Taxonomy" id="3234145"/>
    <lineage>
        <taxon>Bacteria</taxon>
        <taxon>Pseudomonadati</taxon>
        <taxon>Pseudomonadota</taxon>
        <taxon>Gammaproteobacteria</taxon>
        <taxon>Enterobacterales</taxon>
        <taxon>Yersiniaceae</taxon>
        <taxon>Rouxiella</taxon>
    </lineage>
</organism>
<dbReference type="GO" id="GO:0006355">
    <property type="term" value="P:regulation of DNA-templated transcription"/>
    <property type="evidence" value="ECO:0007669"/>
    <property type="project" value="InterPro"/>
</dbReference>
<dbReference type="InterPro" id="IPR036410">
    <property type="entry name" value="HSP_DnaJ_Cys-rich_dom_sf"/>
</dbReference>
<evidence type="ECO:0000256" key="3">
    <source>
        <dbReference type="ARBA" id="ARBA00023163"/>
    </source>
</evidence>